<accession>A0A061J3Q3</accession>
<gene>
    <name evidence="2" type="ORF">TRSC58_02783</name>
</gene>
<evidence type="ECO:0000256" key="1">
    <source>
        <dbReference type="SAM" id="Phobius"/>
    </source>
</evidence>
<dbReference type="AlphaFoldDB" id="A0A061J3Q3"/>
<reference evidence="2 3" key="1">
    <citation type="submission" date="2013-07" db="EMBL/GenBank/DDBJ databases">
        <authorList>
            <person name="Stoco P.H."/>
            <person name="Wagner G."/>
            <person name="Gerber A."/>
            <person name="Zaha A."/>
            <person name="Thompson C."/>
            <person name="Bartholomeu D.C."/>
            <person name="Luckemeyer D.D."/>
            <person name="Bahia D."/>
            <person name="Loreto E."/>
            <person name="Prestes E.B."/>
            <person name="Lima F.M."/>
            <person name="Rodrigues-Luiz G."/>
            <person name="Vallejo G.A."/>
            <person name="Filho J.F."/>
            <person name="Monteiro K.M."/>
            <person name="Tyler K.M."/>
            <person name="de Almeida L.G."/>
            <person name="Ortiz M.F."/>
            <person name="Siervo M.A."/>
            <person name="de Moraes M.H."/>
            <person name="Cunha O.L."/>
            <person name="Mendonca-Neto R."/>
            <person name="Silva R."/>
            <person name="Teixeira S.M."/>
            <person name="Murta S.M."/>
            <person name="Sincero T.C."/>
            <person name="Mendes T.A."/>
            <person name="Urmenyi T.P."/>
            <person name="Silva V.G."/>
            <person name="da Rocha W.D."/>
            <person name="Andersson B."/>
            <person name="Romanha A.J."/>
            <person name="Steindel M."/>
            <person name="de Vasconcelos A.T."/>
            <person name="Grisard E.C."/>
        </authorList>
    </citation>
    <scope>NUCLEOTIDE SEQUENCE [LARGE SCALE GENOMIC DNA]</scope>
    <source>
        <strain evidence="2 3">SC58</strain>
    </source>
</reference>
<dbReference type="VEuPathDB" id="TriTrypDB:TRSC58_02783"/>
<keyword evidence="1" id="KW-0472">Membrane</keyword>
<protein>
    <submittedName>
        <fullName evidence="2">Uncharacterized protein</fullName>
    </submittedName>
</protein>
<feature type="transmembrane region" description="Helical" evidence="1">
    <location>
        <begin position="59"/>
        <end position="78"/>
    </location>
</feature>
<keyword evidence="1" id="KW-0812">Transmembrane</keyword>
<dbReference type="OrthoDB" id="246082at2759"/>
<dbReference type="EMBL" id="AUPL01002783">
    <property type="protein sequence ID" value="ESL09494.1"/>
    <property type="molecule type" value="Genomic_DNA"/>
</dbReference>
<comment type="caution">
    <text evidence="2">The sequence shown here is derived from an EMBL/GenBank/DDBJ whole genome shotgun (WGS) entry which is preliminary data.</text>
</comment>
<organism evidence="2 3">
    <name type="scientific">Trypanosoma rangeli SC58</name>
    <dbReference type="NCBI Taxonomy" id="429131"/>
    <lineage>
        <taxon>Eukaryota</taxon>
        <taxon>Discoba</taxon>
        <taxon>Euglenozoa</taxon>
        <taxon>Kinetoplastea</taxon>
        <taxon>Metakinetoplastina</taxon>
        <taxon>Trypanosomatida</taxon>
        <taxon>Trypanosomatidae</taxon>
        <taxon>Trypanosoma</taxon>
        <taxon>Herpetosoma</taxon>
    </lineage>
</organism>
<evidence type="ECO:0000313" key="2">
    <source>
        <dbReference type="EMBL" id="ESL09494.1"/>
    </source>
</evidence>
<dbReference type="Proteomes" id="UP000031737">
    <property type="component" value="Unassembled WGS sequence"/>
</dbReference>
<name>A0A061J3Q3_TRYRA</name>
<feature type="transmembrane region" description="Helical" evidence="1">
    <location>
        <begin position="20"/>
        <end position="38"/>
    </location>
</feature>
<keyword evidence="3" id="KW-1185">Reference proteome</keyword>
<evidence type="ECO:0000313" key="3">
    <source>
        <dbReference type="Proteomes" id="UP000031737"/>
    </source>
</evidence>
<sequence length="521" mass="57285">MLLRSIHIDVREQINQKNDHLYVCACSLVIFILFFCGFSKTAQPSGERKDKGEEGPRKYMVLQTFSLLVGILLLLPLASRCEALLLLESAGCSMHFTRSATGVAHDVLVHSEVSAILDWHVIRCVPDLQLRVALLLRSENAASSETTGPSLVAMDDILIRCLHAPESVNNVDGAVTVTFFTRHTAIQVLYPCGYDDASASLYMLVADWRDGNLIVSSNEAVFSLGMARRWLLSHDGGGADAQLLYIQGLDGATSAILLERGYSIDVYLPGISRLRFPQKSNMRDTELVASCFLFSVGVSGLVRRSRLEDTFYFELYRIFPSKQLAELLLETSTTITDLDSNERRYCSLSSRVAFTDCGLTLITAPALQVEIALTATLESPTASASQDMGDWVKCGTTLLKSRAVMVDGGLQLLVSPLRRAQFTPATQMEAGEEEDGHTRGRIGRCTFHHSNGTLDCGGAEGHVCPRLCGVSRHCLTLQAWWQPPTGVDRYFCDWMGVGLAEVCYFFVCSLHGLTFAVSLLQ</sequence>
<keyword evidence="1" id="KW-1133">Transmembrane helix</keyword>
<proteinExistence type="predicted"/>